<dbReference type="Pfam" id="PF00266">
    <property type="entry name" value="Aminotran_5"/>
    <property type="match status" value="1"/>
</dbReference>
<evidence type="ECO:0000256" key="5">
    <source>
        <dbReference type="ARBA" id="ARBA00022490"/>
    </source>
</evidence>
<dbReference type="GO" id="GO:0016740">
    <property type="term" value="F:transferase activity"/>
    <property type="evidence" value="ECO:0007669"/>
    <property type="project" value="UniProtKB-KW"/>
</dbReference>
<dbReference type="InterPro" id="IPR000192">
    <property type="entry name" value="Aminotrans_V_dom"/>
</dbReference>
<dbReference type="STRING" id="78915.A0A4P9XJX6"/>
<evidence type="ECO:0000313" key="13">
    <source>
        <dbReference type="EMBL" id="RKP06093.1"/>
    </source>
</evidence>
<feature type="domain" description="Aminotransferase class V" evidence="12">
    <location>
        <begin position="7"/>
        <end position="387"/>
    </location>
</feature>
<comment type="function">
    <text evidence="9">Catalyzes the decomposition of L-selenocysteine to L-alanine and elemental selenium.</text>
</comment>
<dbReference type="Gene3D" id="1.10.260.50">
    <property type="match status" value="1"/>
</dbReference>
<dbReference type="Gene3D" id="3.90.1150.10">
    <property type="entry name" value="Aspartate Aminotransferase, domain 1"/>
    <property type="match status" value="1"/>
</dbReference>
<dbReference type="OrthoDB" id="10250117at2759"/>
<keyword evidence="6 13" id="KW-0808">Transferase</keyword>
<dbReference type="InterPro" id="IPR016454">
    <property type="entry name" value="Cysteine_dSase"/>
</dbReference>
<dbReference type="PANTHER" id="PTHR11601">
    <property type="entry name" value="CYSTEINE DESULFURYLASE FAMILY MEMBER"/>
    <property type="match status" value="1"/>
</dbReference>
<evidence type="ECO:0000256" key="7">
    <source>
        <dbReference type="ARBA" id="ARBA00022898"/>
    </source>
</evidence>
<evidence type="ECO:0000256" key="3">
    <source>
        <dbReference type="ARBA" id="ARBA00009236"/>
    </source>
</evidence>
<comment type="subcellular location">
    <subcellularLocation>
        <location evidence="2">Cytoplasm</location>
        <location evidence="2">Cytosol</location>
    </subcellularLocation>
</comment>
<evidence type="ECO:0000256" key="11">
    <source>
        <dbReference type="ARBA" id="ARBA00040554"/>
    </source>
</evidence>
<name>A0A4P9XJX6_9FUNG</name>
<comment type="subunit">
    <text evidence="4">Homodimer.</text>
</comment>
<keyword evidence="8" id="KW-0456">Lyase</keyword>
<dbReference type="SUPFAM" id="SSF53383">
    <property type="entry name" value="PLP-dependent transferases"/>
    <property type="match status" value="1"/>
</dbReference>
<dbReference type="Gene3D" id="3.40.640.10">
    <property type="entry name" value="Type I PLP-dependent aspartate aminotransferase-like (Major domain)"/>
    <property type="match status" value="1"/>
</dbReference>
<dbReference type="InterPro" id="IPR015421">
    <property type="entry name" value="PyrdxlP-dep_Trfase_major"/>
</dbReference>
<keyword evidence="5" id="KW-0963">Cytoplasm</keyword>
<organism evidence="13 14">
    <name type="scientific">Thamnocephalis sphaerospora</name>
    <dbReference type="NCBI Taxonomy" id="78915"/>
    <lineage>
        <taxon>Eukaryota</taxon>
        <taxon>Fungi</taxon>
        <taxon>Fungi incertae sedis</taxon>
        <taxon>Zoopagomycota</taxon>
        <taxon>Zoopagomycotina</taxon>
        <taxon>Zoopagomycetes</taxon>
        <taxon>Zoopagales</taxon>
        <taxon>Sigmoideomycetaceae</taxon>
        <taxon>Thamnocephalis</taxon>
    </lineage>
</organism>
<dbReference type="GO" id="GO:0009000">
    <property type="term" value="F:selenocysteine lyase activity"/>
    <property type="evidence" value="ECO:0007669"/>
    <property type="project" value="UniProtKB-EC"/>
</dbReference>
<keyword evidence="14" id="KW-1185">Reference proteome</keyword>
<evidence type="ECO:0000256" key="10">
    <source>
        <dbReference type="ARBA" id="ARBA00039054"/>
    </source>
</evidence>
<dbReference type="EMBL" id="KZ992956">
    <property type="protein sequence ID" value="RKP06093.1"/>
    <property type="molecule type" value="Genomic_DNA"/>
</dbReference>
<dbReference type="Proteomes" id="UP000271241">
    <property type="component" value="Unassembled WGS sequence"/>
</dbReference>
<sequence length="407" mass="42641">MTSHTLYFDYNATTPVDSTVAAVITEALAEAWANPSSASPPGHKARATLEKARQQVAEVIHASPQDILFTSGGTESNYMVQHAVLCAFPGAHILLSDAEHPSVALPAEEAMIRGAATVVRAPLCASGEVDVAALAALLTPDTRLVSVMLVQNESGVVNDVAAVAAAVRAYARQHGTVILVHTDAAQAIGKIPVDVDALDVDYLTIVGHKFYGPRVGALYVRGLRAGQTPLSPLFLGGGQEGGYRAGTENTPMLAGLGEACQQTQTRLDADIQRMRMRIAQFEAALQHQAPDGYRVIIHGANTMRAPSTSLFSIVADASTDSSPVSSRELVARLAVRGIYVGAGSACHSSAAGADARPTVLRAMQVPAAVAHCTLRFSVGRYSRTKNLPQVVEAIWTEAVSSVSTSSV</sequence>
<evidence type="ECO:0000256" key="1">
    <source>
        <dbReference type="ARBA" id="ARBA00001933"/>
    </source>
</evidence>
<gene>
    <name evidence="13" type="ORF">THASP1DRAFT_32085</name>
</gene>
<dbReference type="PANTHER" id="PTHR11601:SF62">
    <property type="entry name" value="SELENOCYSTEINE LYASE"/>
    <property type="match status" value="1"/>
</dbReference>
<comment type="cofactor">
    <cofactor evidence="1">
        <name>pyridoxal 5'-phosphate</name>
        <dbReference type="ChEBI" id="CHEBI:597326"/>
    </cofactor>
</comment>
<evidence type="ECO:0000256" key="8">
    <source>
        <dbReference type="ARBA" id="ARBA00023239"/>
    </source>
</evidence>
<dbReference type="EC" id="4.4.1.16" evidence="10"/>
<dbReference type="GO" id="GO:0005829">
    <property type="term" value="C:cytosol"/>
    <property type="evidence" value="ECO:0007669"/>
    <property type="project" value="UniProtKB-SubCell"/>
</dbReference>
<evidence type="ECO:0000256" key="2">
    <source>
        <dbReference type="ARBA" id="ARBA00004514"/>
    </source>
</evidence>
<evidence type="ECO:0000259" key="12">
    <source>
        <dbReference type="Pfam" id="PF00266"/>
    </source>
</evidence>
<protein>
    <recommendedName>
        <fullName evidence="11">Selenocysteine lyase</fullName>
        <ecNumber evidence="10">4.4.1.16</ecNumber>
    </recommendedName>
</protein>
<evidence type="ECO:0000256" key="6">
    <source>
        <dbReference type="ARBA" id="ARBA00022679"/>
    </source>
</evidence>
<evidence type="ECO:0000256" key="4">
    <source>
        <dbReference type="ARBA" id="ARBA00011738"/>
    </source>
</evidence>
<dbReference type="InterPro" id="IPR015422">
    <property type="entry name" value="PyrdxlP-dep_Trfase_small"/>
</dbReference>
<evidence type="ECO:0000313" key="14">
    <source>
        <dbReference type="Proteomes" id="UP000271241"/>
    </source>
</evidence>
<proteinExistence type="inferred from homology"/>
<keyword evidence="7" id="KW-0663">Pyridoxal phosphate</keyword>
<reference evidence="14" key="1">
    <citation type="journal article" date="2018" name="Nat. Microbiol.">
        <title>Leveraging single-cell genomics to expand the fungal tree of life.</title>
        <authorList>
            <person name="Ahrendt S.R."/>
            <person name="Quandt C.A."/>
            <person name="Ciobanu D."/>
            <person name="Clum A."/>
            <person name="Salamov A."/>
            <person name="Andreopoulos B."/>
            <person name="Cheng J.F."/>
            <person name="Woyke T."/>
            <person name="Pelin A."/>
            <person name="Henrissat B."/>
            <person name="Reynolds N.K."/>
            <person name="Benny G.L."/>
            <person name="Smith M.E."/>
            <person name="James T.Y."/>
            <person name="Grigoriev I.V."/>
        </authorList>
    </citation>
    <scope>NUCLEOTIDE SEQUENCE [LARGE SCALE GENOMIC DNA]</scope>
    <source>
        <strain evidence="14">RSA 1356</strain>
    </source>
</reference>
<dbReference type="AlphaFoldDB" id="A0A4P9XJX6"/>
<dbReference type="InterPro" id="IPR015424">
    <property type="entry name" value="PyrdxlP-dep_Trfase"/>
</dbReference>
<accession>A0A4P9XJX6</accession>
<evidence type="ECO:0000256" key="9">
    <source>
        <dbReference type="ARBA" id="ARBA00037407"/>
    </source>
</evidence>
<comment type="similarity">
    <text evidence="3">Belongs to the class-V pyridoxal-phosphate-dependent aminotransferase family.</text>
</comment>
<dbReference type="PIRSF" id="PIRSF005572">
    <property type="entry name" value="NifS"/>
    <property type="match status" value="1"/>
</dbReference>